<dbReference type="PROSITE" id="PS00770">
    <property type="entry name" value="AA_TRANSFER_CLASS_4"/>
    <property type="match status" value="1"/>
</dbReference>
<keyword evidence="3 5" id="KW-0663">Pyridoxal phosphate</keyword>
<dbReference type="PANTHER" id="PTHR42743:SF11">
    <property type="entry name" value="AMINODEOXYCHORISMATE LYASE"/>
    <property type="match status" value="1"/>
</dbReference>
<evidence type="ECO:0000313" key="6">
    <source>
        <dbReference type="EMBL" id="MCQ4922977.1"/>
    </source>
</evidence>
<protein>
    <submittedName>
        <fullName evidence="6">Aminotransferase class IV</fullName>
    </submittedName>
</protein>
<dbReference type="RefSeq" id="WP_256311055.1">
    <property type="nucleotide sequence ID" value="NZ_JANGAC010000004.1"/>
</dbReference>
<dbReference type="InterPro" id="IPR050571">
    <property type="entry name" value="Class-IV_PLP-Dep_Aminotrnsfr"/>
</dbReference>
<dbReference type="PANTHER" id="PTHR42743">
    <property type="entry name" value="AMINO-ACID AMINOTRANSFERASE"/>
    <property type="match status" value="1"/>
</dbReference>
<dbReference type="Gene3D" id="3.20.10.10">
    <property type="entry name" value="D-amino Acid Aminotransferase, subunit A, domain 2"/>
    <property type="match status" value="1"/>
</dbReference>
<evidence type="ECO:0000256" key="5">
    <source>
        <dbReference type="RuleBase" id="RU004516"/>
    </source>
</evidence>
<dbReference type="GO" id="GO:0008483">
    <property type="term" value="F:transaminase activity"/>
    <property type="evidence" value="ECO:0007669"/>
    <property type="project" value="UniProtKB-KW"/>
</dbReference>
<evidence type="ECO:0000313" key="7">
    <source>
        <dbReference type="Proteomes" id="UP001524478"/>
    </source>
</evidence>
<dbReference type="InterPro" id="IPR036038">
    <property type="entry name" value="Aminotransferase-like"/>
</dbReference>
<dbReference type="InterPro" id="IPR043131">
    <property type="entry name" value="BCAT-like_N"/>
</dbReference>
<dbReference type="Pfam" id="PF01063">
    <property type="entry name" value="Aminotran_4"/>
    <property type="match status" value="1"/>
</dbReference>
<name>A0ABT1S937_9FIRM</name>
<proteinExistence type="inferred from homology"/>
<dbReference type="CDD" id="cd00449">
    <property type="entry name" value="PLPDE_IV"/>
    <property type="match status" value="1"/>
</dbReference>
<evidence type="ECO:0000256" key="3">
    <source>
        <dbReference type="ARBA" id="ARBA00022898"/>
    </source>
</evidence>
<keyword evidence="6" id="KW-0032">Aminotransferase</keyword>
<dbReference type="InterPro" id="IPR043132">
    <property type="entry name" value="BCAT-like_C"/>
</dbReference>
<accession>A0ABT1S937</accession>
<dbReference type="InterPro" id="IPR018300">
    <property type="entry name" value="Aminotrans_IV_CS"/>
</dbReference>
<comment type="cofactor">
    <cofactor evidence="1 5">
        <name>pyridoxal 5'-phosphate</name>
        <dbReference type="ChEBI" id="CHEBI:597326"/>
    </cofactor>
</comment>
<sequence length="280" mass="32348">MKSEAIKDYYVINGQIDTTENAEIFEKIEKPPIYEVIRVIDGVPLFLEDHLNRMFDSANIIGYNIDRDEQEIRKDIKSLILKNNIDKLNIKLLSTEIEGKGKVFLVYNIDSFYPPEEYYKNGIHTILFHYERNNPNAKVLFTSFKEEVSKALKEKNAFEALLVNKLGNIPEGSRSNMFFVKDDKVYTAKASEVLIGITRKHIFDVCNKLNIRIVEESIHIEDLKKLDGGFMSGTSVNVLPISTIDDIPLDSINNKIIKEINNGYVREVENYILKHKNEWV</sequence>
<reference evidence="6 7" key="1">
    <citation type="submission" date="2022-06" db="EMBL/GenBank/DDBJ databases">
        <title>Isolation of gut microbiota from human fecal samples.</title>
        <authorList>
            <person name="Pamer E.G."/>
            <person name="Barat B."/>
            <person name="Waligurski E."/>
            <person name="Medina S."/>
            <person name="Paddock L."/>
            <person name="Mostad J."/>
        </authorList>
    </citation>
    <scope>NUCLEOTIDE SEQUENCE [LARGE SCALE GENOMIC DNA]</scope>
    <source>
        <strain evidence="6 7">DFI.7.95</strain>
    </source>
</reference>
<keyword evidence="7" id="KW-1185">Reference proteome</keyword>
<dbReference type="Gene3D" id="3.30.470.10">
    <property type="match status" value="1"/>
</dbReference>
<dbReference type="EMBL" id="JANGAC010000004">
    <property type="protein sequence ID" value="MCQ4922977.1"/>
    <property type="molecule type" value="Genomic_DNA"/>
</dbReference>
<evidence type="ECO:0000256" key="4">
    <source>
        <dbReference type="RuleBase" id="RU004106"/>
    </source>
</evidence>
<organism evidence="6 7">
    <name type="scientific">Tissierella carlieri</name>
    <dbReference type="NCBI Taxonomy" id="689904"/>
    <lineage>
        <taxon>Bacteria</taxon>
        <taxon>Bacillati</taxon>
        <taxon>Bacillota</taxon>
        <taxon>Tissierellia</taxon>
        <taxon>Tissierellales</taxon>
        <taxon>Tissierellaceae</taxon>
        <taxon>Tissierella</taxon>
    </lineage>
</organism>
<dbReference type="SUPFAM" id="SSF56752">
    <property type="entry name" value="D-aminoacid aminotransferase-like PLP-dependent enzymes"/>
    <property type="match status" value="1"/>
</dbReference>
<dbReference type="Proteomes" id="UP001524478">
    <property type="component" value="Unassembled WGS sequence"/>
</dbReference>
<comment type="similarity">
    <text evidence="2 4">Belongs to the class-IV pyridoxal-phosphate-dependent aminotransferase family.</text>
</comment>
<keyword evidence="6" id="KW-0808">Transferase</keyword>
<comment type="caution">
    <text evidence="6">The sequence shown here is derived from an EMBL/GenBank/DDBJ whole genome shotgun (WGS) entry which is preliminary data.</text>
</comment>
<evidence type="ECO:0000256" key="2">
    <source>
        <dbReference type="ARBA" id="ARBA00009320"/>
    </source>
</evidence>
<gene>
    <name evidence="6" type="ORF">NE686_07780</name>
</gene>
<dbReference type="InterPro" id="IPR001544">
    <property type="entry name" value="Aminotrans_IV"/>
</dbReference>
<evidence type="ECO:0000256" key="1">
    <source>
        <dbReference type="ARBA" id="ARBA00001933"/>
    </source>
</evidence>